<feature type="domain" description="Acyl-CoA thioesterase-like N-terminal HotDog" evidence="1">
    <location>
        <begin position="4"/>
        <end position="66"/>
    </location>
</feature>
<protein>
    <recommendedName>
        <fullName evidence="1">Acyl-CoA thioesterase-like N-terminal HotDog domain-containing protein</fullName>
    </recommendedName>
</protein>
<dbReference type="InterPro" id="IPR049449">
    <property type="entry name" value="TesB_ACOT8-like_N"/>
</dbReference>
<feature type="non-terminal residue" evidence="2">
    <location>
        <position position="1"/>
    </location>
</feature>
<evidence type="ECO:0000313" key="2">
    <source>
        <dbReference type="EMBL" id="OYW99711.1"/>
    </source>
</evidence>
<sequence length="84" mass="8956">LAFAAMTVIPADRHYRTTQLQVSFLRVGRNAPLDIHAQVVAATRQMITVRASFVLAGDRLIAEASAQQIVLAMASPVEAPLAAS</sequence>
<gene>
    <name evidence="2" type="ORF">B7Z12_17565</name>
</gene>
<dbReference type="AlphaFoldDB" id="A0A258CX90"/>
<accession>A0A258CX90</accession>
<proteinExistence type="predicted"/>
<dbReference type="SUPFAM" id="SSF54637">
    <property type="entry name" value="Thioesterase/thiol ester dehydrase-isomerase"/>
    <property type="match status" value="1"/>
</dbReference>
<organism evidence="2 3">
    <name type="scientific">Caulobacter vibrioides</name>
    <name type="common">Caulobacter crescentus</name>
    <dbReference type="NCBI Taxonomy" id="155892"/>
    <lineage>
        <taxon>Bacteria</taxon>
        <taxon>Pseudomonadati</taxon>
        <taxon>Pseudomonadota</taxon>
        <taxon>Alphaproteobacteria</taxon>
        <taxon>Caulobacterales</taxon>
        <taxon>Caulobacteraceae</taxon>
        <taxon>Caulobacter</taxon>
    </lineage>
</organism>
<dbReference type="InterPro" id="IPR029069">
    <property type="entry name" value="HotDog_dom_sf"/>
</dbReference>
<dbReference type="Gene3D" id="3.10.129.10">
    <property type="entry name" value="Hotdog Thioesterase"/>
    <property type="match status" value="1"/>
</dbReference>
<dbReference type="Pfam" id="PF13622">
    <property type="entry name" value="4HBT_3"/>
    <property type="match status" value="1"/>
</dbReference>
<dbReference type="Proteomes" id="UP000215616">
    <property type="component" value="Unassembled WGS sequence"/>
</dbReference>
<evidence type="ECO:0000259" key="1">
    <source>
        <dbReference type="Pfam" id="PF13622"/>
    </source>
</evidence>
<dbReference type="CDD" id="cd03443">
    <property type="entry name" value="PaaI_thioesterase"/>
    <property type="match status" value="1"/>
</dbReference>
<reference evidence="2 3" key="1">
    <citation type="submission" date="2017-03" db="EMBL/GenBank/DDBJ databases">
        <title>Lifting the veil on microbial sulfur biogeochemistry in mining wastewaters.</title>
        <authorList>
            <person name="Kantor R.S."/>
            <person name="Colenbrander Nelson T."/>
            <person name="Marshall S."/>
            <person name="Bennett D."/>
            <person name="Apte S."/>
            <person name="Camacho D."/>
            <person name="Thomas B.C."/>
            <person name="Warren L.A."/>
            <person name="Banfield J.F."/>
        </authorList>
    </citation>
    <scope>NUCLEOTIDE SEQUENCE [LARGE SCALE GENOMIC DNA]</scope>
    <source>
        <strain evidence="2">32-67-7</strain>
    </source>
</reference>
<comment type="caution">
    <text evidence="2">The sequence shown here is derived from an EMBL/GenBank/DDBJ whole genome shotgun (WGS) entry which is preliminary data.</text>
</comment>
<name>A0A258CX90_CAUVI</name>
<dbReference type="EMBL" id="NCDQ01000372">
    <property type="protein sequence ID" value="OYW99711.1"/>
    <property type="molecule type" value="Genomic_DNA"/>
</dbReference>
<evidence type="ECO:0000313" key="3">
    <source>
        <dbReference type="Proteomes" id="UP000215616"/>
    </source>
</evidence>